<accession>A0A419R5Q1</accession>
<evidence type="ECO:0008006" key="3">
    <source>
        <dbReference type="Google" id="ProtNLM"/>
    </source>
</evidence>
<keyword evidence="2" id="KW-1185">Reference proteome</keyword>
<sequence>MQGCASTPLPSSIATPPIALALDIASDDTVEATYSLAKPVRALHFAQNLGGYRKDLWHPEGSEFRWIREGDGERIERTDGQSFDRLTFDIPIDYRALPKNYAPFSPFSDRSTLIYSGHFQACTAVPCDGEEALPISIAAAGKTIGVNGHRTRDKAQFVSEGAGTNIFVGNLEPVAADGFVAIIDPGLPTALRQHLDRSLPQSIRYFSAIYGPLSFVPELYVSMDDRPEPNGGESTQGGTLPNQIFMHFDGAHARQRATEGSPLELDWFFAHEAAHLFQQDKIGKSPGDDAVAWIHEGGAEAMAALALAGRGATEREYVLQRADHAGTNCARGLAHMPLDRATAEGKFDLHYQCGLVFWLALDQSLREHGHDGLADLNRAFFAKVRAGKPWSQPVFMATAKERGVPDAVLSRIATLTDGGYDDAAIAIAPFETMARQSLKLAEGQ</sequence>
<protein>
    <recommendedName>
        <fullName evidence="3">Peptidase M61 catalytic domain-containing protein</fullName>
    </recommendedName>
</protein>
<evidence type="ECO:0000313" key="2">
    <source>
        <dbReference type="Proteomes" id="UP000284322"/>
    </source>
</evidence>
<dbReference type="AlphaFoldDB" id="A0A419R5Q1"/>
<name>A0A419R5Q1_9SPHN</name>
<reference evidence="1 2" key="1">
    <citation type="submission" date="2018-09" db="EMBL/GenBank/DDBJ databases">
        <title>Altererythrobacter sp.Ery1 and Ery12, the genome sequencing of novel strains in genus Alterythrobacter.</title>
        <authorList>
            <person name="Cheng H."/>
            <person name="Wu Y.-H."/>
            <person name="Fang C."/>
            <person name="Xu X.-W."/>
        </authorList>
    </citation>
    <scope>NUCLEOTIDE SEQUENCE [LARGE SCALE GENOMIC DNA]</scope>
    <source>
        <strain evidence="1 2">Ery12</strain>
    </source>
</reference>
<evidence type="ECO:0000313" key="1">
    <source>
        <dbReference type="EMBL" id="RJX71215.1"/>
    </source>
</evidence>
<comment type="caution">
    <text evidence="1">The sequence shown here is derived from an EMBL/GenBank/DDBJ whole genome shotgun (WGS) entry which is preliminary data.</text>
</comment>
<dbReference type="Proteomes" id="UP000284322">
    <property type="component" value="Unassembled WGS sequence"/>
</dbReference>
<organism evidence="1 2">
    <name type="scientific">Tsuneonella suprasediminis</name>
    <dbReference type="NCBI Taxonomy" id="2306996"/>
    <lineage>
        <taxon>Bacteria</taxon>
        <taxon>Pseudomonadati</taxon>
        <taxon>Pseudomonadota</taxon>
        <taxon>Alphaproteobacteria</taxon>
        <taxon>Sphingomonadales</taxon>
        <taxon>Erythrobacteraceae</taxon>
        <taxon>Tsuneonella</taxon>
    </lineage>
</organism>
<gene>
    <name evidence="1" type="ORF">D6858_00840</name>
</gene>
<dbReference type="EMBL" id="RAHJ01000003">
    <property type="protein sequence ID" value="RJX71215.1"/>
    <property type="molecule type" value="Genomic_DNA"/>
</dbReference>
<proteinExistence type="predicted"/>